<evidence type="ECO:0008006" key="3">
    <source>
        <dbReference type="Google" id="ProtNLM"/>
    </source>
</evidence>
<gene>
    <name evidence="1" type="ORF">JFL43_21855</name>
</gene>
<evidence type="ECO:0000313" key="2">
    <source>
        <dbReference type="Proteomes" id="UP000618943"/>
    </source>
</evidence>
<sequence length="90" mass="10440">MTKMIAERMISFMKNMENGERLLFLEYLSNNHFNSGQPIEDMILAVRNHIEDYLDRNLSEEEIEIMNLAYKNGHGVGFNVGMEKALKGED</sequence>
<name>A0ABS1HD84_9BACL</name>
<reference evidence="1 2" key="1">
    <citation type="submission" date="2020-12" db="EMBL/GenBank/DDBJ databases">
        <title>YIM B01967 draft genome.</title>
        <authorList>
            <person name="Yan X."/>
        </authorList>
    </citation>
    <scope>NUCLEOTIDE SEQUENCE [LARGE SCALE GENOMIC DNA]</scope>
    <source>
        <strain evidence="1 2">YIM B01967</strain>
    </source>
</reference>
<proteinExistence type="predicted"/>
<evidence type="ECO:0000313" key="1">
    <source>
        <dbReference type="EMBL" id="MBK3497407.1"/>
    </source>
</evidence>
<keyword evidence="2" id="KW-1185">Reference proteome</keyword>
<dbReference type="Proteomes" id="UP000618943">
    <property type="component" value="Unassembled WGS sequence"/>
</dbReference>
<dbReference type="RefSeq" id="WP_200750678.1">
    <property type="nucleotide sequence ID" value="NZ_JAEOAH010000070.1"/>
</dbReference>
<comment type="caution">
    <text evidence="1">The sequence shown here is derived from an EMBL/GenBank/DDBJ whole genome shotgun (WGS) entry which is preliminary data.</text>
</comment>
<protein>
    <recommendedName>
        <fullName evidence="3">Bacteriocin immunity protein</fullName>
    </recommendedName>
</protein>
<dbReference type="EMBL" id="JAEOAH010000070">
    <property type="protein sequence ID" value="MBK3497407.1"/>
    <property type="molecule type" value="Genomic_DNA"/>
</dbReference>
<organism evidence="1 2">
    <name type="scientific">Viridibacillus soli</name>
    <dbReference type="NCBI Taxonomy" id="2798301"/>
    <lineage>
        <taxon>Bacteria</taxon>
        <taxon>Bacillati</taxon>
        <taxon>Bacillota</taxon>
        <taxon>Bacilli</taxon>
        <taxon>Bacillales</taxon>
        <taxon>Caryophanaceae</taxon>
        <taxon>Viridibacillus</taxon>
    </lineage>
</organism>
<accession>A0ABS1HD84</accession>